<dbReference type="InterPro" id="IPR013520">
    <property type="entry name" value="Ribonucl_H"/>
</dbReference>
<keyword evidence="2" id="KW-0378">Hydrolase</keyword>
<dbReference type="GO" id="GO:0005829">
    <property type="term" value="C:cytosol"/>
    <property type="evidence" value="ECO:0007669"/>
    <property type="project" value="TreeGrafter"/>
</dbReference>
<dbReference type="PANTHER" id="PTHR30231">
    <property type="entry name" value="DNA POLYMERASE III SUBUNIT EPSILON"/>
    <property type="match status" value="1"/>
</dbReference>
<evidence type="ECO:0000256" key="3">
    <source>
        <dbReference type="ARBA" id="ARBA00022839"/>
    </source>
</evidence>
<gene>
    <name evidence="5" type="ORF">EII34_13080</name>
</gene>
<dbReference type="AlphaFoldDB" id="A0A3P1T2M2"/>
<dbReference type="Gene3D" id="3.30.420.10">
    <property type="entry name" value="Ribonuclease H-like superfamily/Ribonuclease H"/>
    <property type="match status" value="1"/>
</dbReference>
<dbReference type="CDD" id="cd06127">
    <property type="entry name" value="DEDDh"/>
    <property type="match status" value="1"/>
</dbReference>
<dbReference type="GO" id="GO:0003676">
    <property type="term" value="F:nucleic acid binding"/>
    <property type="evidence" value="ECO:0007669"/>
    <property type="project" value="InterPro"/>
</dbReference>
<sequence>MWSEARFVGFDTETSGRDPRTAEIVTAAVGEQEWLLRPTAPIPEEATAIHGITTEEATARGIDHLEGLVAIRDAIVGVWRDGGVLCVFNAPYDCTLLDRELRRHGLAGFEVEGVVIDPFVIDKQVDRYRRGRRQLVDVARHHGVALSAEEAHGALADARAASQLGRILAGHLIGPAEANAQQASWHEEQKVSYAEWLTDQGRVQQARQVRAETGWPLLSV</sequence>
<dbReference type="SUPFAM" id="SSF53098">
    <property type="entry name" value="Ribonuclease H-like"/>
    <property type="match status" value="1"/>
</dbReference>
<dbReference type="OrthoDB" id="190275at2"/>
<organism evidence="5 6">
    <name type="scientific">Arachnia propionica</name>
    <dbReference type="NCBI Taxonomy" id="1750"/>
    <lineage>
        <taxon>Bacteria</taxon>
        <taxon>Bacillati</taxon>
        <taxon>Actinomycetota</taxon>
        <taxon>Actinomycetes</taxon>
        <taxon>Propionibacteriales</taxon>
        <taxon>Propionibacteriaceae</taxon>
        <taxon>Arachnia</taxon>
    </lineage>
</organism>
<dbReference type="Pfam" id="PF00929">
    <property type="entry name" value="RNase_T"/>
    <property type="match status" value="1"/>
</dbReference>
<dbReference type="NCBIfam" id="NF005927">
    <property type="entry name" value="PRK07942.1"/>
    <property type="match status" value="1"/>
</dbReference>
<dbReference type="InterPro" id="IPR012337">
    <property type="entry name" value="RNaseH-like_sf"/>
</dbReference>
<evidence type="ECO:0000313" key="5">
    <source>
        <dbReference type="EMBL" id="RRD03732.1"/>
    </source>
</evidence>
<dbReference type="Proteomes" id="UP000280819">
    <property type="component" value="Unassembled WGS sequence"/>
</dbReference>
<reference evidence="5 6" key="1">
    <citation type="submission" date="2018-11" db="EMBL/GenBank/DDBJ databases">
        <title>Genomes From Bacteria Associated with the Canine Oral Cavity: a Test Case for Automated Genome-Based Taxonomic Assignment.</title>
        <authorList>
            <person name="Coil D.A."/>
            <person name="Jospin G."/>
            <person name="Darling A.E."/>
            <person name="Wallis C."/>
            <person name="Davis I.J."/>
            <person name="Harris S."/>
            <person name="Eisen J.A."/>
            <person name="Holcombe L.J."/>
            <person name="O'Flynn C."/>
        </authorList>
    </citation>
    <scope>NUCLEOTIDE SEQUENCE [LARGE SCALE GENOMIC DNA]</scope>
    <source>
        <strain evidence="5 6">OH887_COT-365</strain>
    </source>
</reference>
<dbReference type="SMART" id="SM00479">
    <property type="entry name" value="EXOIII"/>
    <property type="match status" value="1"/>
</dbReference>
<dbReference type="EMBL" id="RQZG01000017">
    <property type="protein sequence ID" value="RRD03732.1"/>
    <property type="molecule type" value="Genomic_DNA"/>
</dbReference>
<feature type="domain" description="Exonuclease" evidence="4">
    <location>
        <begin position="6"/>
        <end position="174"/>
    </location>
</feature>
<keyword evidence="3 5" id="KW-0269">Exonuclease</keyword>
<protein>
    <submittedName>
        <fullName evidence="5">3'-5' exonuclease</fullName>
    </submittedName>
</protein>
<name>A0A3P1T2M2_9ACTN</name>
<evidence type="ECO:0000256" key="1">
    <source>
        <dbReference type="ARBA" id="ARBA00022722"/>
    </source>
</evidence>
<comment type="caution">
    <text evidence="5">The sequence shown here is derived from an EMBL/GenBank/DDBJ whole genome shotgun (WGS) entry which is preliminary data.</text>
</comment>
<accession>A0A3P1T2M2</accession>
<dbReference type="RefSeq" id="WP_124845607.1">
    <property type="nucleotide sequence ID" value="NZ_RQZG01000017.1"/>
</dbReference>
<dbReference type="GO" id="GO:0008408">
    <property type="term" value="F:3'-5' exonuclease activity"/>
    <property type="evidence" value="ECO:0007669"/>
    <property type="project" value="TreeGrafter"/>
</dbReference>
<keyword evidence="1" id="KW-0540">Nuclease</keyword>
<evidence type="ECO:0000259" key="4">
    <source>
        <dbReference type="SMART" id="SM00479"/>
    </source>
</evidence>
<evidence type="ECO:0000313" key="6">
    <source>
        <dbReference type="Proteomes" id="UP000280819"/>
    </source>
</evidence>
<dbReference type="PANTHER" id="PTHR30231:SF4">
    <property type="entry name" value="PROTEIN NEN2"/>
    <property type="match status" value="1"/>
</dbReference>
<proteinExistence type="predicted"/>
<evidence type="ECO:0000256" key="2">
    <source>
        <dbReference type="ARBA" id="ARBA00022801"/>
    </source>
</evidence>
<dbReference type="InterPro" id="IPR036397">
    <property type="entry name" value="RNaseH_sf"/>
</dbReference>